<dbReference type="PANTHER" id="PTHR38451">
    <property type="entry name" value="TRNA (ADENINE(22)-N(1))-METHYLTRANSFERASE"/>
    <property type="match status" value="1"/>
</dbReference>
<dbReference type="KEGG" id="bko:CKF48_17730"/>
<dbReference type="Proteomes" id="UP000215137">
    <property type="component" value="Chromosome"/>
</dbReference>
<dbReference type="SUPFAM" id="SSF53335">
    <property type="entry name" value="S-adenosyl-L-methionine-dependent methyltransferases"/>
    <property type="match status" value="1"/>
</dbReference>
<proteinExistence type="predicted"/>
<dbReference type="InterPro" id="IPR029063">
    <property type="entry name" value="SAM-dependent_MTases_sf"/>
</dbReference>
<accession>A0A248TLF1</accession>
<evidence type="ECO:0000313" key="2">
    <source>
        <dbReference type="Proteomes" id="UP000215137"/>
    </source>
</evidence>
<dbReference type="EMBL" id="CP022983">
    <property type="protein sequence ID" value="ASV68975.1"/>
    <property type="molecule type" value="Genomic_DNA"/>
</dbReference>
<dbReference type="AlphaFoldDB" id="A0A248TLF1"/>
<evidence type="ECO:0000313" key="1">
    <source>
        <dbReference type="EMBL" id="ASV68975.1"/>
    </source>
</evidence>
<keyword evidence="1" id="KW-0808">Transferase</keyword>
<dbReference type="GO" id="GO:0160105">
    <property type="term" value="F:tRNA (adenine(22)-N1)-methyltransferase activity"/>
    <property type="evidence" value="ECO:0007669"/>
    <property type="project" value="InterPro"/>
</dbReference>
<dbReference type="Gene3D" id="3.40.50.150">
    <property type="entry name" value="Vaccinia Virus protein VP39"/>
    <property type="match status" value="1"/>
</dbReference>
<dbReference type="Gene3D" id="1.10.287.1890">
    <property type="match status" value="1"/>
</dbReference>
<dbReference type="GO" id="GO:0032259">
    <property type="term" value="P:methylation"/>
    <property type="evidence" value="ECO:0007669"/>
    <property type="project" value="UniProtKB-KW"/>
</dbReference>
<dbReference type="Pfam" id="PF04816">
    <property type="entry name" value="TrmK"/>
    <property type="match status" value="1"/>
</dbReference>
<keyword evidence="1" id="KW-0489">Methyltransferase</keyword>
<gene>
    <name evidence="1" type="ORF">CKF48_17730</name>
</gene>
<organism evidence="1 2">
    <name type="scientific">Cytobacillus kochii</name>
    <dbReference type="NCBI Taxonomy" id="859143"/>
    <lineage>
        <taxon>Bacteria</taxon>
        <taxon>Bacillati</taxon>
        <taxon>Bacillota</taxon>
        <taxon>Bacilli</taxon>
        <taxon>Bacillales</taxon>
        <taxon>Bacillaceae</taxon>
        <taxon>Cytobacillus</taxon>
    </lineage>
</organism>
<dbReference type="PANTHER" id="PTHR38451:SF1">
    <property type="entry name" value="TRNA (ADENINE(22)-N(1))-METHYLTRANSFERASE"/>
    <property type="match status" value="1"/>
</dbReference>
<protein>
    <submittedName>
        <fullName evidence="1">tRNA (Adenine(22)-N(1))-methyltransferase TrmK</fullName>
    </submittedName>
</protein>
<name>A0A248TLF1_9BACI</name>
<sequence length="234" mass="25805">MNTNQLSNRLRTVAQYIPKGSKIADIGSDHAYLPCYAVKQGIAKEAIAGEVVEGPFQSALAQVKADKLEDKISVRKGNGLSVLTDDEVDVITIAGMGGTLIASILEEGSDRLGGVKRLILQPNISSISIRLWLRENGWALINEEIIEEDEKIYEILIAEKGDINRGYDDLEEGLLLGPYLLLEKSAVFIKKWKHERKNWERIISQIQAAKSSNENIKKIVALQKKIAIVGGVLS</sequence>
<dbReference type="RefSeq" id="WP_095372540.1">
    <property type="nucleotide sequence ID" value="NZ_CP022983.1"/>
</dbReference>
<reference evidence="1 2" key="1">
    <citation type="submission" date="2017-08" db="EMBL/GenBank/DDBJ databases">
        <title>Complete Genome Sequence of Bacillus kochii Oregon-R-modENCODE STRAIN BDGP4, isolated from Drosophila melanogaster gut.</title>
        <authorList>
            <person name="Wan K.H."/>
            <person name="Yu C."/>
            <person name="Park S."/>
            <person name="Hammonds A.S."/>
            <person name="Booth B.W."/>
            <person name="Celniker S.E."/>
        </authorList>
    </citation>
    <scope>NUCLEOTIDE SEQUENCE [LARGE SCALE GENOMIC DNA]</scope>
    <source>
        <strain evidence="1 2">BDGP4</strain>
    </source>
</reference>
<keyword evidence="2" id="KW-1185">Reference proteome</keyword>
<dbReference type="OrthoDB" id="5881184at2"/>
<dbReference type="InterPro" id="IPR006901">
    <property type="entry name" value="TrmK"/>
</dbReference>
<dbReference type="PIRSF" id="PIRSF018637">
    <property type="entry name" value="TrmK"/>
    <property type="match status" value="1"/>
</dbReference>